<dbReference type="Proteomes" id="UP000836841">
    <property type="component" value="Chromosome 1"/>
</dbReference>
<dbReference type="Pfam" id="PF03478">
    <property type="entry name" value="Beta-prop_KIB1-4"/>
    <property type="match status" value="1"/>
</dbReference>
<dbReference type="InterPro" id="IPR050942">
    <property type="entry name" value="F-box_BR-signaling"/>
</dbReference>
<name>A0AAU9R781_THLAR</name>
<feature type="domain" description="KIB1-4 beta-propeller" evidence="1">
    <location>
        <begin position="32"/>
        <end position="332"/>
    </location>
</feature>
<protein>
    <recommendedName>
        <fullName evidence="1">KIB1-4 beta-propeller domain-containing protein</fullName>
    </recommendedName>
</protein>
<keyword evidence="3" id="KW-1185">Reference proteome</keyword>
<gene>
    <name evidence="2" type="ORF">TAV2_LOCUS287</name>
</gene>
<dbReference type="AlphaFoldDB" id="A0AAU9R781"/>
<dbReference type="PANTHER" id="PTHR44259:SF31">
    <property type="entry name" value="F-BOX FAMILY PROTEIN"/>
    <property type="match status" value="1"/>
</dbReference>
<organism evidence="2 3">
    <name type="scientific">Thlaspi arvense</name>
    <name type="common">Field penny-cress</name>
    <dbReference type="NCBI Taxonomy" id="13288"/>
    <lineage>
        <taxon>Eukaryota</taxon>
        <taxon>Viridiplantae</taxon>
        <taxon>Streptophyta</taxon>
        <taxon>Embryophyta</taxon>
        <taxon>Tracheophyta</taxon>
        <taxon>Spermatophyta</taxon>
        <taxon>Magnoliopsida</taxon>
        <taxon>eudicotyledons</taxon>
        <taxon>Gunneridae</taxon>
        <taxon>Pentapetalae</taxon>
        <taxon>rosids</taxon>
        <taxon>malvids</taxon>
        <taxon>Brassicales</taxon>
        <taxon>Brassicaceae</taxon>
        <taxon>Thlaspideae</taxon>
        <taxon>Thlaspi</taxon>
    </lineage>
</organism>
<proteinExistence type="predicted"/>
<evidence type="ECO:0000313" key="2">
    <source>
        <dbReference type="EMBL" id="CAH2035149.1"/>
    </source>
</evidence>
<dbReference type="PANTHER" id="PTHR44259">
    <property type="entry name" value="OS07G0183000 PROTEIN-RELATED"/>
    <property type="match status" value="1"/>
</dbReference>
<evidence type="ECO:0000313" key="3">
    <source>
        <dbReference type="Proteomes" id="UP000836841"/>
    </source>
</evidence>
<reference evidence="2 3" key="1">
    <citation type="submission" date="2022-03" db="EMBL/GenBank/DDBJ databases">
        <authorList>
            <person name="Nunn A."/>
            <person name="Chopra R."/>
            <person name="Nunn A."/>
            <person name="Contreras Garrido A."/>
        </authorList>
    </citation>
    <scope>NUCLEOTIDE SEQUENCE [LARGE SCALE GENOMIC DNA]</scope>
</reference>
<dbReference type="InterPro" id="IPR005174">
    <property type="entry name" value="KIB1-4_b-propeller"/>
</dbReference>
<sequence length="360" mass="40832">MSISSLNQRSDSSLSGSPLLTLFLDDGLCVLYNPKEGKIEKILRDFSGTRFLASCGNWFLMLDSRSNLYVTDVFSENRIDLPPLESLVSNTSALKRVEDRDGEFTLELTDGTVFKEFAEEIRGRLWVDEKTQEFAVVWFFDAPATFLCSYKKGNRHYDFIPVGFEIPKMLTGLRSFVLRGYRLYILTTRSYVRVIDFSGEKGFEELTGSEPSSPTFSPLGSYNWHSSVAVTTAGEFLLVTNTIFERSERTFCIYKKDPNAHPDDFMPDLVEVDSIGDEALLLDLGITVPANPALGIKPNTIYYTRHDRLCCGTSRHRPHVQRPYMVDICVFNLATKTLEPLPTPPSNMNLKDARWIFPMS</sequence>
<dbReference type="EMBL" id="OU466857">
    <property type="protein sequence ID" value="CAH2035149.1"/>
    <property type="molecule type" value="Genomic_DNA"/>
</dbReference>
<evidence type="ECO:0000259" key="1">
    <source>
        <dbReference type="Pfam" id="PF03478"/>
    </source>
</evidence>
<accession>A0AAU9R781</accession>
<dbReference type="SUPFAM" id="SSF82171">
    <property type="entry name" value="DPP6 N-terminal domain-like"/>
    <property type="match status" value="1"/>
</dbReference>